<dbReference type="Gene3D" id="1.20.1280.50">
    <property type="match status" value="1"/>
</dbReference>
<gene>
    <name evidence="2" type="ORF">CSSPJE1EN2_LOCUS23993</name>
</gene>
<organism evidence="2 3">
    <name type="scientific">Sphagnum jensenii</name>
    <dbReference type="NCBI Taxonomy" id="128206"/>
    <lineage>
        <taxon>Eukaryota</taxon>
        <taxon>Viridiplantae</taxon>
        <taxon>Streptophyta</taxon>
        <taxon>Embryophyta</taxon>
        <taxon>Bryophyta</taxon>
        <taxon>Sphagnophytina</taxon>
        <taxon>Sphagnopsida</taxon>
        <taxon>Sphagnales</taxon>
        <taxon>Sphagnaceae</taxon>
        <taxon>Sphagnum</taxon>
    </lineage>
</organism>
<dbReference type="PANTHER" id="PTHR31672:SF2">
    <property type="entry name" value="F-BOX DOMAIN-CONTAINING PROTEIN"/>
    <property type="match status" value="1"/>
</dbReference>
<dbReference type="Pfam" id="PF08268">
    <property type="entry name" value="FBA_3"/>
    <property type="match status" value="1"/>
</dbReference>
<dbReference type="EMBL" id="OZ023710">
    <property type="protein sequence ID" value="CAK9882742.1"/>
    <property type="molecule type" value="Genomic_DNA"/>
</dbReference>
<reference evidence="2" key="1">
    <citation type="submission" date="2024-03" db="EMBL/GenBank/DDBJ databases">
        <authorList>
            <consortium name="ELIXIR-Norway"/>
            <consortium name="Elixir Norway"/>
        </authorList>
    </citation>
    <scope>NUCLEOTIDE SEQUENCE</scope>
</reference>
<dbReference type="NCBIfam" id="TIGR01640">
    <property type="entry name" value="F_box_assoc_1"/>
    <property type="match status" value="1"/>
</dbReference>
<feature type="domain" description="F-box" evidence="1">
    <location>
        <begin position="64"/>
        <end position="109"/>
    </location>
</feature>
<accession>A0ABP1C1P9</accession>
<keyword evidence="3" id="KW-1185">Reference proteome</keyword>
<dbReference type="PANTHER" id="PTHR31672">
    <property type="entry name" value="BNACNNG10540D PROTEIN"/>
    <property type="match status" value="1"/>
</dbReference>
<name>A0ABP1C1P9_9BRYO</name>
<dbReference type="Proteomes" id="UP001497522">
    <property type="component" value="Chromosome 9"/>
</dbReference>
<dbReference type="SMART" id="SM00256">
    <property type="entry name" value="FBOX"/>
    <property type="match status" value="1"/>
</dbReference>
<dbReference type="SUPFAM" id="SSF81383">
    <property type="entry name" value="F-box domain"/>
    <property type="match status" value="1"/>
</dbReference>
<evidence type="ECO:0000313" key="2">
    <source>
        <dbReference type="EMBL" id="CAK9882742.1"/>
    </source>
</evidence>
<protein>
    <recommendedName>
        <fullName evidence="1">F-box domain-containing protein</fullName>
    </recommendedName>
</protein>
<evidence type="ECO:0000259" key="1">
    <source>
        <dbReference type="PROSITE" id="PS50181"/>
    </source>
</evidence>
<dbReference type="InterPro" id="IPR013187">
    <property type="entry name" value="F-box-assoc_dom_typ3"/>
</dbReference>
<proteinExistence type="predicted"/>
<dbReference type="SUPFAM" id="SSF117281">
    <property type="entry name" value="Kelch motif"/>
    <property type="match status" value="1"/>
</dbReference>
<dbReference type="InterPro" id="IPR050796">
    <property type="entry name" value="SCF_F-box_component"/>
</dbReference>
<evidence type="ECO:0000313" key="3">
    <source>
        <dbReference type="Proteomes" id="UP001497522"/>
    </source>
</evidence>
<dbReference type="InterPro" id="IPR036047">
    <property type="entry name" value="F-box-like_dom_sf"/>
</dbReference>
<dbReference type="InterPro" id="IPR001810">
    <property type="entry name" value="F-box_dom"/>
</dbReference>
<dbReference type="Gene3D" id="2.120.10.80">
    <property type="entry name" value="Kelch-type beta propeller"/>
    <property type="match status" value="1"/>
</dbReference>
<dbReference type="PROSITE" id="PS50181">
    <property type="entry name" value="FBOX"/>
    <property type="match status" value="1"/>
</dbReference>
<dbReference type="InterPro" id="IPR015915">
    <property type="entry name" value="Kelch-typ_b-propeller"/>
</dbReference>
<dbReference type="Pfam" id="PF12937">
    <property type="entry name" value="F-box-like"/>
    <property type="match status" value="1"/>
</dbReference>
<dbReference type="InterPro" id="IPR017451">
    <property type="entry name" value="F-box-assoc_interact_dom"/>
</dbReference>
<sequence>MRGRASSSVDPVVGIVKKDSERSGVKLEGVFSVVGLVFSRSGEVSAAASVLCEEMAKTGLVLDPKIWSKLPEELLERVLVHLPLQSLVRMRAVCKKWDHYVFTGTFTKLRAEALQQKPWIVMTSTEKSLFAYDSGLDTWHDVSIPFNAYELHVVAAAGGLLCFSNAWFQWPGMYVCNPMTQKWRQLPPMNTWMISTVGMVYEEAARAFKILVCGRLEDHSMITEVYDSKTNSWTMGGTPSPARKYGGDASLWCDGIFYCLTFPFSTLCLLAYDLRQGAWHEVPVRMPAPIMSPSLVECKGRLMLVGGLEEQMVFAIQIWELDSIKWEWIELERMPAELCKDFGTNMVPSKPLSCFATGDLIFFTIPSSTNYMPSLMYDITHHTWDWWPSSDFPAELPEVNIGQSRGISFEPRLDAYVV</sequence>